<protein>
    <recommendedName>
        <fullName evidence="4">Carboxypeptidase regulatory-like domain-containing protein</fullName>
    </recommendedName>
</protein>
<comment type="caution">
    <text evidence="2">The sequence shown here is derived from an EMBL/GenBank/DDBJ whole genome shotgun (WGS) entry which is preliminary data.</text>
</comment>
<evidence type="ECO:0008006" key="4">
    <source>
        <dbReference type="Google" id="ProtNLM"/>
    </source>
</evidence>
<sequence length="342" mass="36192">MNNSEGWGTSLTDGHGNYTLRVPPGNYNIALDLAGTPDWTTRAHEGVAVRSGKNLTGIDFTLERGCLISGRVLGADDRPLVGYSVGVYGPAHPKSSAWVQTTKTDHAGRYQLRVPAGEQYLYLQGGEPPLGYTLPKEKDRTFTLAQNAAHTEDFILPTAEILPPVTGTVRDTSGAPVAGATLRIEGKEFEDAFAFQGLTTDAAGRFTIPLRTRKPFTLAAESHGRYSEPISIAPGQALTLSLTKKPGVLTGTVVAPNGTPLAGIPVRLSRSLGGLGYSQQEGEAVTDATGHYRFSGLRPGEHYWVGAGKEGKNGISPNHQSETVKLPSGGTVPLKPITLPGK</sequence>
<evidence type="ECO:0000313" key="3">
    <source>
        <dbReference type="Proteomes" id="UP000520814"/>
    </source>
</evidence>
<dbReference type="SUPFAM" id="SSF49464">
    <property type="entry name" value="Carboxypeptidase regulatory domain-like"/>
    <property type="match status" value="3"/>
</dbReference>
<keyword evidence="3" id="KW-1185">Reference proteome</keyword>
<evidence type="ECO:0000313" key="2">
    <source>
        <dbReference type="EMBL" id="MBB6053204.1"/>
    </source>
</evidence>
<gene>
    <name evidence="2" type="ORF">HNQ39_005036</name>
</gene>
<evidence type="ECO:0000256" key="1">
    <source>
        <dbReference type="SAM" id="MobiDB-lite"/>
    </source>
</evidence>
<dbReference type="AlphaFoldDB" id="A0A7W9SWH4"/>
<dbReference type="SUPFAM" id="SSF49452">
    <property type="entry name" value="Starch-binding domain-like"/>
    <property type="match status" value="1"/>
</dbReference>
<dbReference type="RefSeq" id="WP_184203264.1">
    <property type="nucleotide sequence ID" value="NZ_JACHGW010000005.1"/>
</dbReference>
<accession>A0A7W9SWH4</accession>
<dbReference type="Gene3D" id="2.60.40.1120">
    <property type="entry name" value="Carboxypeptidase-like, regulatory domain"/>
    <property type="match status" value="2"/>
</dbReference>
<dbReference type="InterPro" id="IPR013784">
    <property type="entry name" value="Carb-bd-like_fold"/>
</dbReference>
<feature type="region of interest" description="Disordered" evidence="1">
    <location>
        <begin position="308"/>
        <end position="342"/>
    </location>
</feature>
<dbReference type="InterPro" id="IPR008969">
    <property type="entry name" value="CarboxyPept-like_regulatory"/>
</dbReference>
<dbReference type="EMBL" id="JACHGW010000005">
    <property type="protein sequence ID" value="MBB6053204.1"/>
    <property type="molecule type" value="Genomic_DNA"/>
</dbReference>
<name>A0A7W9SWH4_ARMRO</name>
<dbReference type="GO" id="GO:0030246">
    <property type="term" value="F:carbohydrate binding"/>
    <property type="evidence" value="ECO:0007669"/>
    <property type="project" value="InterPro"/>
</dbReference>
<reference evidence="2 3" key="1">
    <citation type="submission" date="2020-08" db="EMBL/GenBank/DDBJ databases">
        <title>Genomic Encyclopedia of Type Strains, Phase IV (KMG-IV): sequencing the most valuable type-strain genomes for metagenomic binning, comparative biology and taxonomic classification.</title>
        <authorList>
            <person name="Goeker M."/>
        </authorList>
    </citation>
    <scope>NUCLEOTIDE SEQUENCE [LARGE SCALE GENOMIC DNA]</scope>
    <source>
        <strain evidence="2 3">DSM 23562</strain>
    </source>
</reference>
<dbReference type="Proteomes" id="UP000520814">
    <property type="component" value="Unassembled WGS sequence"/>
</dbReference>
<organism evidence="2 3">
    <name type="scientific">Armatimonas rosea</name>
    <dbReference type="NCBI Taxonomy" id="685828"/>
    <lineage>
        <taxon>Bacteria</taxon>
        <taxon>Bacillati</taxon>
        <taxon>Armatimonadota</taxon>
        <taxon>Armatimonadia</taxon>
        <taxon>Armatimonadales</taxon>
        <taxon>Armatimonadaceae</taxon>
        <taxon>Armatimonas</taxon>
    </lineage>
</organism>
<proteinExistence type="predicted"/>
<dbReference type="Pfam" id="PF13620">
    <property type="entry name" value="CarboxypepD_reg"/>
    <property type="match status" value="2"/>
</dbReference>